<comment type="caution">
    <text evidence="1">The sequence shown here is derived from an EMBL/GenBank/DDBJ whole genome shotgun (WGS) entry which is preliminary data.</text>
</comment>
<organism evidence="1 2">
    <name type="scientific">Streptomyces achmelvichensis</name>
    <dbReference type="NCBI Taxonomy" id="3134111"/>
    <lineage>
        <taxon>Bacteria</taxon>
        <taxon>Bacillati</taxon>
        <taxon>Actinomycetota</taxon>
        <taxon>Actinomycetes</taxon>
        <taxon>Kitasatosporales</taxon>
        <taxon>Streptomycetaceae</taxon>
        <taxon>Streptomyces</taxon>
    </lineage>
</organism>
<evidence type="ECO:0000313" key="2">
    <source>
        <dbReference type="Proteomes" id="UP001377168"/>
    </source>
</evidence>
<reference evidence="1" key="1">
    <citation type="submission" date="2024-03" db="EMBL/GenBank/DDBJ databases">
        <title>Novel Streptomyces species of biotechnological and ecological value are a feature of Machair soil.</title>
        <authorList>
            <person name="Prole J.R."/>
            <person name="Goodfellow M."/>
            <person name="Allenby N."/>
            <person name="Ward A.C."/>
        </authorList>
    </citation>
    <scope>NUCLEOTIDE SEQUENCE</scope>
    <source>
        <strain evidence="1">MS2.AVA.5</strain>
    </source>
</reference>
<evidence type="ECO:0000313" key="1">
    <source>
        <dbReference type="EMBL" id="MEJ8635082.1"/>
    </source>
</evidence>
<proteinExistence type="predicted"/>
<accession>A0ACC6PVV8</accession>
<gene>
    <name evidence="1" type="ORF">WKI67_16990</name>
</gene>
<sequence>MTTGRRGVLGVVGSATDGVESLRTGLVEPAVALGWQVAVTLTPTAARWLRASGELPLLEAATGLPVRDTPRLPDEPRPHPTADCYVVAPASANCVAKLATGIADNQALTQVGEAIGTRGVPVIVFPRINTAHARHPAWTRHIETLRSGDVRLIQGPDVWPLHEPRQEPEGLTLPWQAILAAVEEETAAGRRPL</sequence>
<name>A0ACC6PVV8_9ACTN</name>
<dbReference type="Proteomes" id="UP001377168">
    <property type="component" value="Unassembled WGS sequence"/>
</dbReference>
<dbReference type="EMBL" id="JBBKAJ010000022">
    <property type="protein sequence ID" value="MEJ8635082.1"/>
    <property type="molecule type" value="Genomic_DNA"/>
</dbReference>
<protein>
    <submittedName>
        <fullName evidence="1">Flavoprotein</fullName>
    </submittedName>
</protein>
<keyword evidence="2" id="KW-1185">Reference proteome</keyword>